<dbReference type="Proteomes" id="UP001151760">
    <property type="component" value="Unassembled WGS sequence"/>
</dbReference>
<dbReference type="PANTHER" id="PTHR34676:SF17">
    <property type="entry name" value="OS06G0684500 PROTEIN"/>
    <property type="match status" value="1"/>
</dbReference>
<sequence>MNGDFPPVAKNEVTQALEVIPFEEQSNDHKKKLAKNNEAKMVLYNVLHKKEYERIFMCKTAKDIWQSFGFARFNTTITSLKALDEGFSSKNYVRKFLRALHPKWRAKVTAIKESKDLSSLALDELIGNLKVHEVVMEKDSEIYKGKKERVKSITLKAKK</sequence>
<name>A0ABQ4ZBI2_9ASTR</name>
<accession>A0ABQ4ZBI2</accession>
<reference evidence="1" key="1">
    <citation type="journal article" date="2022" name="Int. J. Mol. Sci.">
        <title>Draft Genome of Tanacetum Coccineum: Genomic Comparison of Closely Related Tanacetum-Family Plants.</title>
        <authorList>
            <person name="Yamashiro T."/>
            <person name="Shiraishi A."/>
            <person name="Nakayama K."/>
            <person name="Satake H."/>
        </authorList>
    </citation>
    <scope>NUCLEOTIDE SEQUENCE</scope>
</reference>
<protein>
    <recommendedName>
        <fullName evidence="3">UBN2 domain-containing protein</fullName>
    </recommendedName>
</protein>
<evidence type="ECO:0008006" key="3">
    <source>
        <dbReference type="Google" id="ProtNLM"/>
    </source>
</evidence>
<evidence type="ECO:0000313" key="2">
    <source>
        <dbReference type="Proteomes" id="UP001151760"/>
    </source>
</evidence>
<dbReference type="PANTHER" id="PTHR34676">
    <property type="entry name" value="DUF4219 DOMAIN-CONTAINING PROTEIN-RELATED"/>
    <property type="match status" value="1"/>
</dbReference>
<gene>
    <name evidence="1" type="ORF">Tco_0752754</name>
</gene>
<keyword evidence="2" id="KW-1185">Reference proteome</keyword>
<evidence type="ECO:0000313" key="1">
    <source>
        <dbReference type="EMBL" id="GJS86213.1"/>
    </source>
</evidence>
<proteinExistence type="predicted"/>
<comment type="caution">
    <text evidence="1">The sequence shown here is derived from an EMBL/GenBank/DDBJ whole genome shotgun (WGS) entry which is preliminary data.</text>
</comment>
<organism evidence="1 2">
    <name type="scientific">Tanacetum coccineum</name>
    <dbReference type="NCBI Taxonomy" id="301880"/>
    <lineage>
        <taxon>Eukaryota</taxon>
        <taxon>Viridiplantae</taxon>
        <taxon>Streptophyta</taxon>
        <taxon>Embryophyta</taxon>
        <taxon>Tracheophyta</taxon>
        <taxon>Spermatophyta</taxon>
        <taxon>Magnoliopsida</taxon>
        <taxon>eudicotyledons</taxon>
        <taxon>Gunneridae</taxon>
        <taxon>Pentapetalae</taxon>
        <taxon>asterids</taxon>
        <taxon>campanulids</taxon>
        <taxon>Asterales</taxon>
        <taxon>Asteraceae</taxon>
        <taxon>Asteroideae</taxon>
        <taxon>Anthemideae</taxon>
        <taxon>Anthemidinae</taxon>
        <taxon>Tanacetum</taxon>
    </lineage>
</organism>
<dbReference type="EMBL" id="BQNB010011106">
    <property type="protein sequence ID" value="GJS86213.1"/>
    <property type="molecule type" value="Genomic_DNA"/>
</dbReference>
<reference evidence="1" key="2">
    <citation type="submission" date="2022-01" db="EMBL/GenBank/DDBJ databases">
        <authorList>
            <person name="Yamashiro T."/>
            <person name="Shiraishi A."/>
            <person name="Satake H."/>
            <person name="Nakayama K."/>
        </authorList>
    </citation>
    <scope>NUCLEOTIDE SEQUENCE</scope>
</reference>